<dbReference type="Gene3D" id="3.60.130.10">
    <property type="entry name" value="Clavaminate synthase-like"/>
    <property type="match status" value="1"/>
</dbReference>
<dbReference type="InterPro" id="IPR050411">
    <property type="entry name" value="AlphaKG_dependent_hydroxylases"/>
</dbReference>
<feature type="domain" description="TauD/TfdA-like" evidence="2">
    <location>
        <begin position="103"/>
        <end position="346"/>
    </location>
</feature>
<gene>
    <name evidence="3" type="ORF">B0T16DRAFT_13974</name>
</gene>
<dbReference type="Pfam" id="PF02668">
    <property type="entry name" value="TauD"/>
    <property type="match status" value="1"/>
</dbReference>
<keyword evidence="1" id="KW-0560">Oxidoreductase</keyword>
<dbReference type="PANTHER" id="PTHR10696:SF54">
    <property type="entry name" value="FAMILY OXIDOREDUCTASE, PUTATIVE (AFU_ORTHOLOGUE AFUA_4G13850)-RELATED"/>
    <property type="match status" value="1"/>
</dbReference>
<evidence type="ECO:0000313" key="3">
    <source>
        <dbReference type="EMBL" id="KAK0655545.1"/>
    </source>
</evidence>
<reference evidence="3" key="1">
    <citation type="submission" date="2023-06" db="EMBL/GenBank/DDBJ databases">
        <title>Genome-scale phylogeny and comparative genomics of the fungal order Sordariales.</title>
        <authorList>
            <consortium name="Lawrence Berkeley National Laboratory"/>
            <person name="Hensen N."/>
            <person name="Bonometti L."/>
            <person name="Westerberg I."/>
            <person name="Brannstrom I.O."/>
            <person name="Guillou S."/>
            <person name="Cros-Aarteil S."/>
            <person name="Calhoun S."/>
            <person name="Haridas S."/>
            <person name="Kuo A."/>
            <person name="Mondo S."/>
            <person name="Pangilinan J."/>
            <person name="Riley R."/>
            <person name="Labutti K."/>
            <person name="Andreopoulos B."/>
            <person name="Lipzen A."/>
            <person name="Chen C."/>
            <person name="Yanf M."/>
            <person name="Daum C."/>
            <person name="Ng V."/>
            <person name="Clum A."/>
            <person name="Steindorff A."/>
            <person name="Ohm R."/>
            <person name="Martin F."/>
            <person name="Silar P."/>
            <person name="Natvig D."/>
            <person name="Lalanne C."/>
            <person name="Gautier V."/>
            <person name="Ament-Velasquez S.L."/>
            <person name="Kruys A."/>
            <person name="Hutchinson M.I."/>
            <person name="Powell A.J."/>
            <person name="Barry K."/>
            <person name="Miller A.N."/>
            <person name="Grigoriev I.V."/>
            <person name="Debuchy R."/>
            <person name="Gladieux P."/>
            <person name="Thoren M.H."/>
            <person name="Johannesson H."/>
        </authorList>
    </citation>
    <scope>NUCLEOTIDE SEQUENCE</scope>
    <source>
        <strain evidence="3">SMH2532-1</strain>
    </source>
</reference>
<dbReference type="SUPFAM" id="SSF51197">
    <property type="entry name" value="Clavaminate synthase-like"/>
    <property type="match status" value="1"/>
</dbReference>
<dbReference type="PANTHER" id="PTHR10696">
    <property type="entry name" value="GAMMA-BUTYROBETAINE HYDROXYLASE-RELATED"/>
    <property type="match status" value="1"/>
</dbReference>
<evidence type="ECO:0000256" key="1">
    <source>
        <dbReference type="ARBA" id="ARBA00023002"/>
    </source>
</evidence>
<evidence type="ECO:0000313" key="4">
    <source>
        <dbReference type="Proteomes" id="UP001174936"/>
    </source>
</evidence>
<dbReference type="Proteomes" id="UP001174936">
    <property type="component" value="Unassembled WGS sequence"/>
</dbReference>
<accession>A0AA39YQJ8</accession>
<organism evidence="3 4">
    <name type="scientific">Cercophora newfieldiana</name>
    <dbReference type="NCBI Taxonomy" id="92897"/>
    <lineage>
        <taxon>Eukaryota</taxon>
        <taxon>Fungi</taxon>
        <taxon>Dikarya</taxon>
        <taxon>Ascomycota</taxon>
        <taxon>Pezizomycotina</taxon>
        <taxon>Sordariomycetes</taxon>
        <taxon>Sordariomycetidae</taxon>
        <taxon>Sordariales</taxon>
        <taxon>Lasiosphaeriaceae</taxon>
        <taxon>Cercophora</taxon>
    </lineage>
</organism>
<dbReference type="GO" id="GO:0016491">
    <property type="term" value="F:oxidoreductase activity"/>
    <property type="evidence" value="ECO:0007669"/>
    <property type="project" value="UniProtKB-KW"/>
</dbReference>
<keyword evidence="4" id="KW-1185">Reference proteome</keyword>
<dbReference type="InterPro" id="IPR003819">
    <property type="entry name" value="TauD/TfdA-like"/>
</dbReference>
<comment type="caution">
    <text evidence="3">The sequence shown here is derived from an EMBL/GenBank/DDBJ whole genome shotgun (WGS) entry which is preliminary data.</text>
</comment>
<proteinExistence type="predicted"/>
<dbReference type="AlphaFoldDB" id="A0AA39YQJ8"/>
<dbReference type="InterPro" id="IPR042098">
    <property type="entry name" value="TauD-like_sf"/>
</dbReference>
<evidence type="ECO:0000259" key="2">
    <source>
        <dbReference type="Pfam" id="PF02668"/>
    </source>
</evidence>
<sequence>MADTLGPFVDPQALLGLPGGHKLSKSRAELPAGFPSTLVSPLAWKPDEILARRVETILQLTPSDLAEIGAAIAEFKNSGLERCQLSPETFPLPGLAERFAACKSCLHEGPGFFTIRGLTPGRWNARENVIVHAGIASYFGNKRALQQHFSSKQADAILHVCDIKQDMSNIGEDAFLAPGNQTVGIGFHSDNGDNVSLYCRQVAASGGDLYLTSTWTIYNQLATSRKDVVRVLAEPWLWQVSRLGDGDVQSKNVPLFSFHDGKLVTNYQKRPLRGTKDEPRDPRLQTITFQQEEALSVVDKLAFENAISVDQQAGDINFFNNLALLHARSPFVDGEDGQVRRHLTRLIFRDEAEGWSIPEHMKADWARYYEHDLSAEMFQEEPCRWAWSLMGHD</sequence>
<protein>
    <recommendedName>
        <fullName evidence="2">TauD/TfdA-like domain-containing protein</fullName>
    </recommendedName>
</protein>
<name>A0AA39YQJ8_9PEZI</name>
<dbReference type="EMBL" id="JAULSV010000001">
    <property type="protein sequence ID" value="KAK0655545.1"/>
    <property type="molecule type" value="Genomic_DNA"/>
</dbReference>